<comment type="caution">
    <text evidence="2">The sequence shown here is derived from an EMBL/GenBank/DDBJ whole genome shotgun (WGS) entry which is preliminary data.</text>
</comment>
<sequence>MVKFLQEIRLLRIEPLELLGPRRRDLRWTMAEQLRLIGPFMLLLWRSSLVIDGELSNGTDRVPLNLFEPTENFSSFPRLTDTSGRTPENELDEMSNSTKLER</sequence>
<evidence type="ECO:0000313" key="3">
    <source>
        <dbReference type="Proteomes" id="UP001396334"/>
    </source>
</evidence>
<name>A0ABR2U854_9ROSI</name>
<dbReference type="EMBL" id="JBBPBN010000001">
    <property type="protein sequence ID" value="KAK9045850.1"/>
    <property type="molecule type" value="Genomic_DNA"/>
</dbReference>
<dbReference type="Proteomes" id="UP001396334">
    <property type="component" value="Unassembled WGS sequence"/>
</dbReference>
<feature type="compositionally biased region" description="Polar residues" evidence="1">
    <location>
        <begin position="71"/>
        <end position="86"/>
    </location>
</feature>
<organism evidence="2 3">
    <name type="scientific">Hibiscus sabdariffa</name>
    <name type="common">roselle</name>
    <dbReference type="NCBI Taxonomy" id="183260"/>
    <lineage>
        <taxon>Eukaryota</taxon>
        <taxon>Viridiplantae</taxon>
        <taxon>Streptophyta</taxon>
        <taxon>Embryophyta</taxon>
        <taxon>Tracheophyta</taxon>
        <taxon>Spermatophyta</taxon>
        <taxon>Magnoliopsida</taxon>
        <taxon>eudicotyledons</taxon>
        <taxon>Gunneridae</taxon>
        <taxon>Pentapetalae</taxon>
        <taxon>rosids</taxon>
        <taxon>malvids</taxon>
        <taxon>Malvales</taxon>
        <taxon>Malvaceae</taxon>
        <taxon>Malvoideae</taxon>
        <taxon>Hibiscus</taxon>
    </lineage>
</organism>
<keyword evidence="3" id="KW-1185">Reference proteome</keyword>
<gene>
    <name evidence="2" type="ORF">V6N11_051755</name>
</gene>
<evidence type="ECO:0000256" key="1">
    <source>
        <dbReference type="SAM" id="MobiDB-lite"/>
    </source>
</evidence>
<protein>
    <submittedName>
        <fullName evidence="2">Uncharacterized protein</fullName>
    </submittedName>
</protein>
<evidence type="ECO:0000313" key="2">
    <source>
        <dbReference type="EMBL" id="KAK9045850.1"/>
    </source>
</evidence>
<proteinExistence type="predicted"/>
<reference evidence="2 3" key="1">
    <citation type="journal article" date="2024" name="G3 (Bethesda)">
        <title>Genome assembly of Hibiscus sabdariffa L. provides insights into metabolisms of medicinal natural products.</title>
        <authorList>
            <person name="Kim T."/>
        </authorList>
    </citation>
    <scope>NUCLEOTIDE SEQUENCE [LARGE SCALE GENOMIC DNA]</scope>
    <source>
        <strain evidence="2">TK-2024</strain>
        <tissue evidence="2">Old leaves</tissue>
    </source>
</reference>
<feature type="region of interest" description="Disordered" evidence="1">
    <location>
        <begin position="71"/>
        <end position="102"/>
    </location>
</feature>
<accession>A0ABR2U854</accession>